<dbReference type="KEGG" id="vg:63210083"/>
<protein>
    <submittedName>
        <fullName evidence="1">Uncharacterized protein</fullName>
    </submittedName>
</protein>
<dbReference type="EMBL" id="MN234187">
    <property type="protein sequence ID" value="QFG10374.1"/>
    <property type="molecule type" value="Genomic_DNA"/>
</dbReference>
<sequence>MSRIGNMLVKLDSYDQAVRPSFEHRVQAAEAYACT</sequence>
<evidence type="ECO:0000313" key="1">
    <source>
        <dbReference type="EMBL" id="QFG10374.1"/>
    </source>
</evidence>
<dbReference type="GeneID" id="63210083"/>
<dbReference type="Proteomes" id="UP000327317">
    <property type="component" value="Segment"/>
</dbReference>
<organism evidence="1 2">
    <name type="scientific">Mycobacterium phage DyoEdafos</name>
    <dbReference type="NCBI Taxonomy" id="2599860"/>
    <lineage>
        <taxon>Viruses</taxon>
        <taxon>Duplodnaviria</taxon>
        <taxon>Heunggongvirae</taxon>
        <taxon>Uroviricota</taxon>
        <taxon>Caudoviricetes</taxon>
        <taxon>Vilmaviridae</taxon>
        <taxon>Lclasvirinae</taxon>
        <taxon>Bromdenvirus</taxon>
        <taxon>Bromdenvirus dyoedafos</taxon>
    </lineage>
</organism>
<accession>A0A5J6TK38</accession>
<evidence type="ECO:0000313" key="2">
    <source>
        <dbReference type="Proteomes" id="UP000327317"/>
    </source>
</evidence>
<dbReference type="RefSeq" id="YP_010013479.1">
    <property type="nucleotide sequence ID" value="NC_053511.1"/>
</dbReference>
<proteinExistence type="predicted"/>
<keyword evidence="2" id="KW-1185">Reference proteome</keyword>
<name>A0A5J6TK38_9CAUD</name>
<reference evidence="1 2" key="1">
    <citation type="submission" date="2019-07" db="EMBL/GenBank/DDBJ databases">
        <authorList>
            <person name="Stoner T.H."/>
            <person name="Garlena R.A."/>
            <person name="Russell D.A."/>
            <person name="Pope W.H."/>
            <person name="Jacobs-Sera D."/>
            <person name="Hatfull G.F."/>
        </authorList>
    </citation>
    <scope>NUCLEOTIDE SEQUENCE [LARGE SCALE GENOMIC DNA]</scope>
</reference>
<gene>
    <name evidence="1" type="primary">145</name>
    <name evidence="1" type="ORF">SEA_DYOEDAFOS_145</name>
</gene>